<evidence type="ECO:0000259" key="6">
    <source>
        <dbReference type="Pfam" id="PF05191"/>
    </source>
</evidence>
<dbReference type="Proteomes" id="UP000311382">
    <property type="component" value="Unassembled WGS sequence"/>
</dbReference>
<dbReference type="GO" id="GO:0005524">
    <property type="term" value="F:ATP binding"/>
    <property type="evidence" value="ECO:0007669"/>
    <property type="project" value="InterPro"/>
</dbReference>
<evidence type="ECO:0000313" key="7">
    <source>
        <dbReference type="EMBL" id="TNY23639.1"/>
    </source>
</evidence>
<evidence type="ECO:0000256" key="1">
    <source>
        <dbReference type="ARBA" id="ARBA00022679"/>
    </source>
</evidence>
<keyword evidence="3 4" id="KW-0418">Kinase</keyword>
<organism evidence="7 8">
    <name type="scientific">Rhodotorula diobovata</name>
    <dbReference type="NCBI Taxonomy" id="5288"/>
    <lineage>
        <taxon>Eukaryota</taxon>
        <taxon>Fungi</taxon>
        <taxon>Dikarya</taxon>
        <taxon>Basidiomycota</taxon>
        <taxon>Pucciniomycotina</taxon>
        <taxon>Microbotryomycetes</taxon>
        <taxon>Sporidiobolales</taxon>
        <taxon>Sporidiobolaceae</taxon>
        <taxon>Rhodotorula</taxon>
    </lineage>
</organism>
<dbReference type="AlphaFoldDB" id="A0A5C5G566"/>
<dbReference type="Pfam" id="PF00406">
    <property type="entry name" value="ADK"/>
    <property type="match status" value="1"/>
</dbReference>
<dbReference type="STRING" id="5288.A0A5C5G566"/>
<dbReference type="HAMAP" id="MF_00235">
    <property type="entry name" value="Adenylate_kinase_Adk"/>
    <property type="match status" value="1"/>
</dbReference>
<dbReference type="FunFam" id="3.40.50.300:FF:000106">
    <property type="entry name" value="Adenylate kinase mitochondrial"/>
    <property type="match status" value="1"/>
</dbReference>
<feature type="domain" description="Adenylate kinase active site lid" evidence="6">
    <location>
        <begin position="179"/>
        <end position="214"/>
    </location>
</feature>
<dbReference type="NCBIfam" id="TIGR01351">
    <property type="entry name" value="adk"/>
    <property type="match status" value="1"/>
</dbReference>
<dbReference type="InterPro" id="IPR007862">
    <property type="entry name" value="Adenylate_kinase_lid-dom"/>
</dbReference>
<dbReference type="InterPro" id="IPR027417">
    <property type="entry name" value="P-loop_NTPase"/>
</dbReference>
<feature type="compositionally biased region" description="Low complexity" evidence="5">
    <location>
        <begin position="28"/>
        <end position="44"/>
    </location>
</feature>
<dbReference type="CDD" id="cd01428">
    <property type="entry name" value="ADK"/>
    <property type="match status" value="1"/>
</dbReference>
<dbReference type="Pfam" id="PF05191">
    <property type="entry name" value="ADK_lid"/>
    <property type="match status" value="1"/>
</dbReference>
<dbReference type="Gene3D" id="3.40.50.300">
    <property type="entry name" value="P-loop containing nucleotide triphosphate hydrolases"/>
    <property type="match status" value="1"/>
</dbReference>
<sequence>MLARTALPRRGSAPVALSTSRPTWHCQPAARPSAPRRSLASSVPHDAQPGDKKLRMILLGAPGAGKGTLSDWLIDKYDVDTVVVGQLLRNEILKGTQLGRTAESTMKAGGLLPDELVLEVVQPAVDALRDRNWILDGFPRKASQATLLDQLLGKTDDHLNFVASLKVPDQVILDRIADRFIHLPSGRTYNLKFNPPRVPGKDDVTGEPLSQRPDDQPGTVRTRLAAFHAENDPLLAHYDGALVAFEGQTSKQIWPGLEAALVERFPNLPLRTTPRAP</sequence>
<evidence type="ECO:0000256" key="3">
    <source>
        <dbReference type="ARBA" id="ARBA00022777"/>
    </source>
</evidence>
<dbReference type="SUPFAM" id="SSF52540">
    <property type="entry name" value="P-loop containing nucleoside triphosphate hydrolases"/>
    <property type="match status" value="1"/>
</dbReference>
<comment type="similarity">
    <text evidence="4">Belongs to the adenylate kinase family.</text>
</comment>
<reference evidence="7 8" key="1">
    <citation type="submission" date="2019-03" db="EMBL/GenBank/DDBJ databases">
        <title>Rhodosporidium diobovatum UCD-FST 08-225 genome sequencing, assembly, and annotation.</title>
        <authorList>
            <person name="Fakankun I.U."/>
            <person name="Fristensky B."/>
            <person name="Levin D.B."/>
        </authorList>
    </citation>
    <scope>NUCLEOTIDE SEQUENCE [LARGE SCALE GENOMIC DNA]</scope>
    <source>
        <strain evidence="7 8">UCD-FST 08-225</strain>
    </source>
</reference>
<evidence type="ECO:0000256" key="2">
    <source>
        <dbReference type="ARBA" id="ARBA00022741"/>
    </source>
</evidence>
<dbReference type="PANTHER" id="PTHR23359">
    <property type="entry name" value="NUCLEOTIDE KINASE"/>
    <property type="match status" value="1"/>
</dbReference>
<proteinExistence type="inferred from homology"/>
<dbReference type="OrthoDB" id="439792at2759"/>
<name>A0A5C5G566_9BASI</name>
<keyword evidence="1 4" id="KW-0808">Transferase</keyword>
<accession>A0A5C5G566</accession>
<protein>
    <submittedName>
        <fullName evidence="7">Adenylate kinase-domain-containing protein</fullName>
    </submittedName>
</protein>
<gene>
    <name evidence="7" type="ORF">DMC30DRAFT_359821</name>
</gene>
<dbReference type="InterPro" id="IPR000850">
    <property type="entry name" value="Adenylat/UMP-CMP_kin"/>
</dbReference>
<dbReference type="PROSITE" id="PS00113">
    <property type="entry name" value="ADENYLATE_KINASE"/>
    <property type="match status" value="1"/>
</dbReference>
<dbReference type="InterPro" id="IPR033690">
    <property type="entry name" value="Adenylat_kinase_CS"/>
</dbReference>
<dbReference type="EMBL" id="SOZI01000009">
    <property type="protein sequence ID" value="TNY23639.1"/>
    <property type="molecule type" value="Genomic_DNA"/>
</dbReference>
<evidence type="ECO:0000256" key="5">
    <source>
        <dbReference type="SAM" id="MobiDB-lite"/>
    </source>
</evidence>
<feature type="region of interest" description="Disordered" evidence="5">
    <location>
        <begin position="195"/>
        <end position="218"/>
    </location>
</feature>
<keyword evidence="8" id="KW-1185">Reference proteome</keyword>
<evidence type="ECO:0000313" key="8">
    <source>
        <dbReference type="Proteomes" id="UP000311382"/>
    </source>
</evidence>
<dbReference type="PRINTS" id="PR00094">
    <property type="entry name" value="ADENYLTKNASE"/>
</dbReference>
<keyword evidence="2" id="KW-0547">Nucleotide-binding</keyword>
<comment type="caution">
    <text evidence="7">The sequence shown here is derived from an EMBL/GenBank/DDBJ whole genome shotgun (WGS) entry which is preliminary data.</text>
</comment>
<evidence type="ECO:0000256" key="4">
    <source>
        <dbReference type="RuleBase" id="RU003330"/>
    </source>
</evidence>
<dbReference type="InterPro" id="IPR006259">
    <property type="entry name" value="Adenyl_kin_sub"/>
</dbReference>
<dbReference type="GO" id="GO:0004017">
    <property type="term" value="F:AMP kinase activity"/>
    <property type="evidence" value="ECO:0007669"/>
    <property type="project" value="InterPro"/>
</dbReference>
<feature type="region of interest" description="Disordered" evidence="5">
    <location>
        <begin position="1"/>
        <end position="48"/>
    </location>
</feature>